<keyword evidence="1" id="KW-1133">Transmembrane helix</keyword>
<comment type="caution">
    <text evidence="2">The sequence shown here is derived from an EMBL/GenBank/DDBJ whole genome shotgun (WGS) entry which is preliminary data.</text>
</comment>
<proteinExistence type="predicted"/>
<evidence type="ECO:0000313" key="2">
    <source>
        <dbReference type="EMBL" id="RZS75515.1"/>
    </source>
</evidence>
<dbReference type="Gene3D" id="2.60.120.1440">
    <property type="match status" value="1"/>
</dbReference>
<dbReference type="OrthoDB" id="673084at2"/>
<dbReference type="Proteomes" id="UP000293874">
    <property type="component" value="Unassembled WGS sequence"/>
</dbReference>
<gene>
    <name evidence="2" type="ORF">EV199_1384</name>
</gene>
<accession>A0A4Q7N3I4</accession>
<evidence type="ECO:0000313" key="3">
    <source>
        <dbReference type="Proteomes" id="UP000293874"/>
    </source>
</evidence>
<dbReference type="EMBL" id="SGXA01000001">
    <property type="protein sequence ID" value="RZS75515.1"/>
    <property type="molecule type" value="Genomic_DNA"/>
</dbReference>
<sequence length="195" mass="22562">MKWKGYLIGIVIAVIALILLFTRMNNRIRNKISKEEAAQKAAHQDLPVYTPPIDSFPYLYKPYDTMSITPNSWALVLKGSKADVDPKNKRLVEADGDMIFVIHKKDIPFVVNTRILQLKVLKPGIFRVEAFRVDNGEKVDVLEGVVRAQKRYKSPFPEPDTVRSSEMVMINDKIDLMEKEKEDLAQFAQWWRSRK</sequence>
<name>A0A4Q7N3I4_9BACT</name>
<dbReference type="AlphaFoldDB" id="A0A4Q7N3I4"/>
<keyword evidence="1" id="KW-0812">Transmembrane</keyword>
<keyword evidence="3" id="KW-1185">Reference proteome</keyword>
<dbReference type="RefSeq" id="WP_130539881.1">
    <property type="nucleotide sequence ID" value="NZ_CP042431.1"/>
</dbReference>
<protein>
    <submittedName>
        <fullName evidence="2">Uncharacterized protein</fullName>
    </submittedName>
</protein>
<organism evidence="2 3">
    <name type="scientific">Pseudobacter ginsenosidimutans</name>
    <dbReference type="NCBI Taxonomy" id="661488"/>
    <lineage>
        <taxon>Bacteria</taxon>
        <taxon>Pseudomonadati</taxon>
        <taxon>Bacteroidota</taxon>
        <taxon>Chitinophagia</taxon>
        <taxon>Chitinophagales</taxon>
        <taxon>Chitinophagaceae</taxon>
        <taxon>Pseudobacter</taxon>
    </lineage>
</organism>
<keyword evidence="1" id="KW-0472">Membrane</keyword>
<evidence type="ECO:0000256" key="1">
    <source>
        <dbReference type="SAM" id="Phobius"/>
    </source>
</evidence>
<reference evidence="2 3" key="1">
    <citation type="submission" date="2019-02" db="EMBL/GenBank/DDBJ databases">
        <title>Genomic Encyclopedia of Type Strains, Phase IV (KMG-IV): sequencing the most valuable type-strain genomes for metagenomic binning, comparative biology and taxonomic classification.</title>
        <authorList>
            <person name="Goeker M."/>
        </authorList>
    </citation>
    <scope>NUCLEOTIDE SEQUENCE [LARGE SCALE GENOMIC DNA]</scope>
    <source>
        <strain evidence="2 3">DSM 18116</strain>
    </source>
</reference>
<feature type="transmembrane region" description="Helical" evidence="1">
    <location>
        <begin position="6"/>
        <end position="24"/>
    </location>
</feature>